<accession>A0A8K0KG32</accession>
<comment type="caution">
    <text evidence="2">The sequence shown here is derived from an EMBL/GenBank/DDBJ whole genome shotgun (WGS) entry which is preliminary data.</text>
</comment>
<dbReference type="Proteomes" id="UP000792457">
    <property type="component" value="Unassembled WGS sequence"/>
</dbReference>
<reference evidence="2" key="2">
    <citation type="submission" date="2017-10" db="EMBL/GenBank/DDBJ databases">
        <title>Ladona fulva Genome sequencing and assembly.</title>
        <authorList>
            <person name="Murali S."/>
            <person name="Richards S."/>
            <person name="Bandaranaike D."/>
            <person name="Bellair M."/>
            <person name="Blankenburg K."/>
            <person name="Chao H."/>
            <person name="Dinh H."/>
            <person name="Doddapaneni H."/>
            <person name="Dugan-Rocha S."/>
            <person name="Elkadiri S."/>
            <person name="Gnanaolivu R."/>
            <person name="Hernandez B."/>
            <person name="Skinner E."/>
            <person name="Javaid M."/>
            <person name="Lee S."/>
            <person name="Li M."/>
            <person name="Ming W."/>
            <person name="Munidasa M."/>
            <person name="Muniz J."/>
            <person name="Nguyen L."/>
            <person name="Hughes D."/>
            <person name="Osuji N."/>
            <person name="Pu L.-L."/>
            <person name="Puazo M."/>
            <person name="Qu C."/>
            <person name="Quiroz J."/>
            <person name="Raj R."/>
            <person name="Weissenberger G."/>
            <person name="Xin Y."/>
            <person name="Zou X."/>
            <person name="Han Y."/>
            <person name="Worley K."/>
            <person name="Muzny D."/>
            <person name="Gibbs R."/>
        </authorList>
    </citation>
    <scope>NUCLEOTIDE SEQUENCE</scope>
    <source>
        <strain evidence="2">Sampled in the wild</strain>
    </source>
</reference>
<dbReference type="EMBL" id="KZ308825">
    <property type="protein sequence ID" value="KAG8234541.1"/>
    <property type="molecule type" value="Genomic_DNA"/>
</dbReference>
<evidence type="ECO:0000313" key="3">
    <source>
        <dbReference type="Proteomes" id="UP000792457"/>
    </source>
</evidence>
<dbReference type="AlphaFoldDB" id="A0A8K0KG32"/>
<protein>
    <submittedName>
        <fullName evidence="2">Uncharacterized protein</fullName>
    </submittedName>
</protein>
<gene>
    <name evidence="2" type="ORF">J437_LFUL013999</name>
</gene>
<name>A0A8K0KG32_LADFU</name>
<organism evidence="2 3">
    <name type="scientific">Ladona fulva</name>
    <name type="common">Scarce chaser dragonfly</name>
    <name type="synonym">Libellula fulva</name>
    <dbReference type="NCBI Taxonomy" id="123851"/>
    <lineage>
        <taxon>Eukaryota</taxon>
        <taxon>Metazoa</taxon>
        <taxon>Ecdysozoa</taxon>
        <taxon>Arthropoda</taxon>
        <taxon>Hexapoda</taxon>
        <taxon>Insecta</taxon>
        <taxon>Pterygota</taxon>
        <taxon>Palaeoptera</taxon>
        <taxon>Odonata</taxon>
        <taxon>Epiprocta</taxon>
        <taxon>Anisoptera</taxon>
        <taxon>Libelluloidea</taxon>
        <taxon>Libellulidae</taxon>
        <taxon>Ladona</taxon>
    </lineage>
</organism>
<sequence length="111" mass="11163">MDPVSFAAGGGESGARQRHAPLYGRLVPEEQLAAMGTSGGVVGGALGVAGVAGGAAGAGAGGTPSDIQAMQARIPLHFRDPATAPLRKLSVDLIKTYKHINEVSPHVHCLN</sequence>
<keyword evidence="3" id="KW-1185">Reference proteome</keyword>
<reference evidence="2" key="1">
    <citation type="submission" date="2013-04" db="EMBL/GenBank/DDBJ databases">
        <authorList>
            <person name="Qu J."/>
            <person name="Murali S.C."/>
            <person name="Bandaranaike D."/>
            <person name="Bellair M."/>
            <person name="Blankenburg K."/>
            <person name="Chao H."/>
            <person name="Dinh H."/>
            <person name="Doddapaneni H."/>
            <person name="Downs B."/>
            <person name="Dugan-Rocha S."/>
            <person name="Elkadiri S."/>
            <person name="Gnanaolivu R.D."/>
            <person name="Hernandez B."/>
            <person name="Javaid M."/>
            <person name="Jayaseelan J.C."/>
            <person name="Lee S."/>
            <person name="Li M."/>
            <person name="Ming W."/>
            <person name="Munidasa M."/>
            <person name="Muniz J."/>
            <person name="Nguyen L."/>
            <person name="Ongeri F."/>
            <person name="Osuji N."/>
            <person name="Pu L.-L."/>
            <person name="Puazo M."/>
            <person name="Qu C."/>
            <person name="Quiroz J."/>
            <person name="Raj R."/>
            <person name="Weissenberger G."/>
            <person name="Xin Y."/>
            <person name="Zou X."/>
            <person name="Han Y."/>
            <person name="Richards S."/>
            <person name="Worley K."/>
            <person name="Muzny D."/>
            <person name="Gibbs R."/>
        </authorList>
    </citation>
    <scope>NUCLEOTIDE SEQUENCE</scope>
    <source>
        <strain evidence="2">Sampled in the wild</strain>
    </source>
</reference>
<dbReference type="OrthoDB" id="6284605at2759"/>
<proteinExistence type="predicted"/>
<feature type="region of interest" description="Disordered" evidence="1">
    <location>
        <begin position="1"/>
        <end position="20"/>
    </location>
</feature>
<evidence type="ECO:0000256" key="1">
    <source>
        <dbReference type="SAM" id="MobiDB-lite"/>
    </source>
</evidence>
<evidence type="ECO:0000313" key="2">
    <source>
        <dbReference type="EMBL" id="KAG8234541.1"/>
    </source>
</evidence>